<evidence type="ECO:0000313" key="15">
    <source>
        <dbReference type="Proteomes" id="UP000006352"/>
    </source>
</evidence>
<feature type="region of interest" description="Disordered" evidence="12">
    <location>
        <begin position="185"/>
        <end position="236"/>
    </location>
</feature>
<protein>
    <recommendedName>
        <fullName evidence="10">Cysteine-rich protein 1</fullName>
    </recommendedName>
</protein>
<keyword evidence="5 11" id="KW-0862">Zinc</keyword>
<dbReference type="CDD" id="cd09326">
    <property type="entry name" value="LIM_CRP_like"/>
    <property type="match status" value="2"/>
</dbReference>
<dbReference type="GeneID" id="24098137"/>
<feature type="compositionally biased region" description="Polar residues" evidence="12">
    <location>
        <begin position="185"/>
        <end position="194"/>
    </location>
</feature>
<dbReference type="FunFam" id="2.10.110.10:FF:000001">
    <property type="entry name" value="Cysteine and glycine-rich protein 1"/>
    <property type="match status" value="1"/>
</dbReference>
<name>J4IAN6_9APHY</name>
<evidence type="ECO:0000256" key="3">
    <source>
        <dbReference type="ARBA" id="ARBA00022723"/>
    </source>
</evidence>
<dbReference type="GO" id="GO:0005737">
    <property type="term" value="C:cytoplasm"/>
    <property type="evidence" value="ECO:0007669"/>
    <property type="project" value="TreeGrafter"/>
</dbReference>
<evidence type="ECO:0000256" key="8">
    <source>
        <dbReference type="ARBA" id="ARBA00023242"/>
    </source>
</evidence>
<dbReference type="HOGENOM" id="CLU_054591_0_0_1"/>
<evidence type="ECO:0000256" key="6">
    <source>
        <dbReference type="ARBA" id="ARBA00022990"/>
    </source>
</evidence>
<dbReference type="Gene3D" id="2.10.110.10">
    <property type="entry name" value="Cysteine Rich Protein"/>
    <property type="match status" value="2"/>
</dbReference>
<proteinExistence type="predicted"/>
<evidence type="ECO:0000256" key="10">
    <source>
        <dbReference type="ARBA" id="ARBA00072537"/>
    </source>
</evidence>
<dbReference type="SUPFAM" id="SSF57716">
    <property type="entry name" value="Glucocorticoid receptor-like (DNA-binding domain)"/>
    <property type="match status" value="3"/>
</dbReference>
<evidence type="ECO:0000256" key="2">
    <source>
        <dbReference type="ARBA" id="ARBA00022481"/>
    </source>
</evidence>
<dbReference type="GO" id="GO:0030036">
    <property type="term" value="P:actin cytoskeleton organization"/>
    <property type="evidence" value="ECO:0007669"/>
    <property type="project" value="TreeGrafter"/>
</dbReference>
<evidence type="ECO:0000256" key="1">
    <source>
        <dbReference type="ARBA" id="ARBA00004123"/>
    </source>
</evidence>
<keyword evidence="2" id="KW-0488">Methylation</keyword>
<evidence type="ECO:0000256" key="12">
    <source>
        <dbReference type="SAM" id="MobiDB-lite"/>
    </source>
</evidence>
<keyword evidence="8" id="KW-0539">Nucleus</keyword>
<keyword evidence="15" id="KW-1185">Reference proteome</keyword>
<dbReference type="InParanoid" id="J4IAN6"/>
<dbReference type="PROSITE" id="PS50023">
    <property type="entry name" value="LIM_DOMAIN_2"/>
    <property type="match status" value="2"/>
</dbReference>
<reference evidence="14 15" key="1">
    <citation type="journal article" date="2012" name="Appl. Environ. Microbiol.">
        <title>Short-read sequencing for genomic analysis of the brown rot fungus Fibroporia radiculosa.</title>
        <authorList>
            <person name="Tang J.D."/>
            <person name="Perkins A.D."/>
            <person name="Sonstegard T.S."/>
            <person name="Schroeder S.G."/>
            <person name="Burgess S.C."/>
            <person name="Diehl S.V."/>
        </authorList>
    </citation>
    <scope>NUCLEOTIDE SEQUENCE [LARGE SCALE GENOMIC DNA]</scope>
    <source>
        <strain evidence="14 15">TFFH 294</strain>
    </source>
</reference>
<evidence type="ECO:0000256" key="4">
    <source>
        <dbReference type="ARBA" id="ARBA00022737"/>
    </source>
</evidence>
<keyword evidence="4" id="KW-0677">Repeat</keyword>
<dbReference type="EMBL" id="HE797105">
    <property type="protein sequence ID" value="CCM03226.1"/>
    <property type="molecule type" value="Genomic_DNA"/>
</dbReference>
<dbReference type="InterPro" id="IPR001781">
    <property type="entry name" value="Znf_LIM"/>
</dbReference>
<dbReference type="Proteomes" id="UP000006352">
    <property type="component" value="Unassembled WGS sequence"/>
</dbReference>
<sequence length="361" mass="38470">MHPFGGTPICPRCNKAKVIKIMGPGRKLYHKPCLTCTSCGKRLDSYNLVEHDQEPYCKNCHIKLFGTRDLRLANLPNRDEIFVSSISPPVSPNRAATFGRAASPPARASSNNAPPLPMRRHATGGGSIDKTPFMASSPAPPMLRPTRTLSPTRGSAPDRSRSIESALDEQDEVQDMNGGLNFQTNGLGTTSTHTGRGAGGLPRTVPLSPVRNRFNSDVTSDKDMPSEGESAAVPEPPAPVYPSDTGVPMYSSLVPTSTGTRYGMALSGGNASPMAPAMTGRQWGGGTPVCPKCGKTVFFAEQAKAIGKTYHKGCLRCTECNTHLDSTRLTERDGNPFCHRCYSKLYGPQGSGYALLGKAGS</sequence>
<dbReference type="FunFam" id="2.10.110.10:FF:000054">
    <property type="entry name" value="Cysteine-rich protein 1"/>
    <property type="match status" value="1"/>
</dbReference>
<keyword evidence="6" id="KW-0007">Acetylation</keyword>
<dbReference type="AlphaFoldDB" id="J4IAN6"/>
<dbReference type="SMART" id="SM00132">
    <property type="entry name" value="LIM"/>
    <property type="match status" value="2"/>
</dbReference>
<evidence type="ECO:0000256" key="5">
    <source>
        <dbReference type="ARBA" id="ARBA00022833"/>
    </source>
</evidence>
<dbReference type="GO" id="GO:0046872">
    <property type="term" value="F:metal ion binding"/>
    <property type="evidence" value="ECO:0007669"/>
    <property type="project" value="UniProtKB-KW"/>
</dbReference>
<evidence type="ECO:0000256" key="11">
    <source>
        <dbReference type="PROSITE-ProRule" id="PRU00125"/>
    </source>
</evidence>
<feature type="region of interest" description="Disordered" evidence="12">
    <location>
        <begin position="94"/>
        <end position="163"/>
    </location>
</feature>
<comment type="function">
    <text evidence="9">Seems to have a role in zinc absorption and may function as an intracellular zinc transport protein.</text>
</comment>
<dbReference type="PANTHER" id="PTHR24215:SF35">
    <property type="entry name" value="MUSCLE LIM PROTEIN MLP84B"/>
    <property type="match status" value="1"/>
</dbReference>
<dbReference type="PANTHER" id="PTHR24215">
    <property type="entry name" value="RHO-GTPASE-ACTIVATING PROTEIN LRG1"/>
    <property type="match status" value="1"/>
</dbReference>
<evidence type="ECO:0000256" key="9">
    <source>
        <dbReference type="ARBA" id="ARBA00055254"/>
    </source>
</evidence>
<accession>J4IAN6</accession>
<dbReference type="GO" id="GO:0005634">
    <property type="term" value="C:nucleus"/>
    <property type="evidence" value="ECO:0007669"/>
    <property type="project" value="UniProtKB-SubCell"/>
</dbReference>
<dbReference type="STRING" id="599839.J4IAN6"/>
<feature type="domain" description="LIM zinc-binding" evidence="13">
    <location>
        <begin position="288"/>
        <end position="348"/>
    </location>
</feature>
<organism evidence="14 15">
    <name type="scientific">Fibroporia radiculosa</name>
    <dbReference type="NCBI Taxonomy" id="599839"/>
    <lineage>
        <taxon>Eukaryota</taxon>
        <taxon>Fungi</taxon>
        <taxon>Dikarya</taxon>
        <taxon>Basidiomycota</taxon>
        <taxon>Agaricomycotina</taxon>
        <taxon>Agaricomycetes</taxon>
        <taxon>Polyporales</taxon>
        <taxon>Fibroporiaceae</taxon>
        <taxon>Fibroporia</taxon>
    </lineage>
</organism>
<keyword evidence="3 11" id="KW-0479">Metal-binding</keyword>
<dbReference type="PROSITE" id="PS00478">
    <property type="entry name" value="LIM_DOMAIN_1"/>
    <property type="match status" value="2"/>
</dbReference>
<dbReference type="Pfam" id="PF00412">
    <property type="entry name" value="LIM"/>
    <property type="match status" value="2"/>
</dbReference>
<comment type="subcellular location">
    <subcellularLocation>
        <location evidence="1">Nucleus</location>
    </subcellularLocation>
</comment>
<feature type="compositionally biased region" description="Low complexity" evidence="12">
    <location>
        <begin position="100"/>
        <end position="113"/>
    </location>
</feature>
<dbReference type="OrthoDB" id="8062037at2759"/>
<feature type="domain" description="LIM zinc-binding" evidence="13">
    <location>
        <begin position="8"/>
        <end position="67"/>
    </location>
</feature>
<dbReference type="GO" id="GO:0030695">
    <property type="term" value="F:GTPase regulator activity"/>
    <property type="evidence" value="ECO:0007669"/>
    <property type="project" value="UniProtKB-ARBA"/>
</dbReference>
<gene>
    <name evidence="14" type="ORF">FIBRA_05351</name>
</gene>
<keyword evidence="7 11" id="KW-0440">LIM domain</keyword>
<evidence type="ECO:0000259" key="13">
    <source>
        <dbReference type="PROSITE" id="PS50023"/>
    </source>
</evidence>
<evidence type="ECO:0000256" key="7">
    <source>
        <dbReference type="ARBA" id="ARBA00023038"/>
    </source>
</evidence>
<dbReference type="RefSeq" id="XP_012182509.1">
    <property type="nucleotide sequence ID" value="XM_012327119.1"/>
</dbReference>
<evidence type="ECO:0000313" key="14">
    <source>
        <dbReference type="EMBL" id="CCM03226.1"/>
    </source>
</evidence>